<dbReference type="EMBL" id="MPIN01000034">
    <property type="protein sequence ID" value="OJH33526.1"/>
    <property type="molecule type" value="Genomic_DNA"/>
</dbReference>
<protein>
    <recommendedName>
        <fullName evidence="3">Galactose oxidase</fullName>
    </recommendedName>
</protein>
<evidence type="ECO:0000313" key="2">
    <source>
        <dbReference type="Proteomes" id="UP000182229"/>
    </source>
</evidence>
<dbReference type="RefSeq" id="WP_071905425.1">
    <property type="nucleotide sequence ID" value="NZ_MPIN01000034.1"/>
</dbReference>
<organism evidence="1 2">
    <name type="scientific">Cystobacter ferrugineus</name>
    <dbReference type="NCBI Taxonomy" id="83449"/>
    <lineage>
        <taxon>Bacteria</taxon>
        <taxon>Pseudomonadati</taxon>
        <taxon>Myxococcota</taxon>
        <taxon>Myxococcia</taxon>
        <taxon>Myxococcales</taxon>
        <taxon>Cystobacterineae</taxon>
        <taxon>Archangiaceae</taxon>
        <taxon>Cystobacter</taxon>
    </lineage>
</organism>
<proteinExistence type="predicted"/>
<dbReference type="PANTHER" id="PTHR45632:SF5">
    <property type="entry name" value="KELCH-LIKE PROTEIN 22"/>
    <property type="match status" value="1"/>
</dbReference>
<evidence type="ECO:0008006" key="3">
    <source>
        <dbReference type="Google" id="ProtNLM"/>
    </source>
</evidence>
<dbReference type="AlphaFoldDB" id="A0A1L9AU54"/>
<dbReference type="InterPro" id="IPR006652">
    <property type="entry name" value="Kelch_1"/>
</dbReference>
<dbReference type="Proteomes" id="UP000182229">
    <property type="component" value="Unassembled WGS sequence"/>
</dbReference>
<dbReference type="Gene3D" id="2.130.10.80">
    <property type="entry name" value="Galactose oxidase/kelch, beta-propeller"/>
    <property type="match status" value="2"/>
</dbReference>
<dbReference type="InterPro" id="IPR015915">
    <property type="entry name" value="Kelch-typ_b-propeller"/>
</dbReference>
<dbReference type="PROSITE" id="PS51257">
    <property type="entry name" value="PROKAR_LIPOPROTEIN"/>
    <property type="match status" value="1"/>
</dbReference>
<name>A0A1L9AU54_9BACT</name>
<dbReference type="InterPro" id="IPR037293">
    <property type="entry name" value="Gal_Oxidase_central_sf"/>
</dbReference>
<dbReference type="Pfam" id="PF01344">
    <property type="entry name" value="Kelch_1"/>
    <property type="match status" value="2"/>
</dbReference>
<evidence type="ECO:0000313" key="1">
    <source>
        <dbReference type="EMBL" id="OJH33526.1"/>
    </source>
</evidence>
<dbReference type="SMART" id="SM00612">
    <property type="entry name" value="Kelch"/>
    <property type="match status" value="4"/>
</dbReference>
<comment type="caution">
    <text evidence="1">The sequence shown here is derived from an EMBL/GenBank/DDBJ whole genome shotgun (WGS) entry which is preliminary data.</text>
</comment>
<reference evidence="2" key="1">
    <citation type="submission" date="2016-11" db="EMBL/GenBank/DDBJ databases">
        <authorList>
            <person name="Shukria A."/>
            <person name="Stevens D.C."/>
        </authorList>
    </citation>
    <scope>NUCLEOTIDE SEQUENCE [LARGE SCALE GENOMIC DNA]</scope>
    <source>
        <strain evidence="2">Cbfe23</strain>
    </source>
</reference>
<reference evidence="1 2" key="2">
    <citation type="submission" date="2016-12" db="EMBL/GenBank/DDBJ databases">
        <title>Draft Genome Sequence of Cystobacter ferrugineus Strain Cbfe23.</title>
        <authorList>
            <person name="Akbar S."/>
            <person name="Dowd S.E."/>
            <person name="Stevens D.C."/>
        </authorList>
    </citation>
    <scope>NUCLEOTIDE SEQUENCE [LARGE SCALE GENOMIC DNA]</scope>
    <source>
        <strain evidence="1 2">Cbfe23</strain>
    </source>
</reference>
<dbReference type="PANTHER" id="PTHR45632">
    <property type="entry name" value="LD33804P"/>
    <property type="match status" value="1"/>
</dbReference>
<accession>A0A1L9AU54</accession>
<dbReference type="STRING" id="83449.BON30_48220"/>
<gene>
    <name evidence="1" type="ORF">BON30_48220</name>
</gene>
<dbReference type="Gene3D" id="2.120.10.80">
    <property type="entry name" value="Kelch-type beta propeller"/>
    <property type="match status" value="1"/>
</dbReference>
<sequence>MQITRFSVLLAGVVSLGTGCQPEEAVLAPESAPALQQSALTTATGSWTREASNPSLVWVDSATALSSGEVLVIHGGYSNVYNPYSNTWHSGSSTPLDPGYSWSQNGHSATRLRSGKVLIAGGVNSDPTEYYDDWDYRAYLYDPATNTYTRTGDMALRSGHHSSVLLSSGKVLLLGGYHYYGIPYITSQSQLYDPETGTWSEVESDLKFRIYPTATLLYSGKVMVTGGYFPFLSSEPVDTVTFYDPATNSWSDGPSLPHGRLKHHAVRLYSGRVMVLGGVQGSDTSVDVYDPYLDQWVSGPALPISQVIKTATLLYSGEVLVTGEFGQTAVYSPETNTWTRTADMQGGSFAGTHAVRLHTGQVLLVGGGRPGTPTGEYTPTISDIQRFTP</sequence>
<keyword evidence="2" id="KW-1185">Reference proteome</keyword>
<dbReference type="SUPFAM" id="SSF117281">
    <property type="entry name" value="Kelch motif"/>
    <property type="match status" value="1"/>
</dbReference>